<dbReference type="RefSeq" id="WP_138698898.1">
    <property type="nucleotide sequence ID" value="NZ_JBHSAZ010000089.1"/>
</dbReference>
<dbReference type="FunFam" id="3.40.50.300:FF:000032">
    <property type="entry name" value="Export ABC transporter ATP-binding protein"/>
    <property type="match status" value="1"/>
</dbReference>
<dbReference type="PANTHER" id="PTHR24220:SF86">
    <property type="entry name" value="ABC TRANSPORTER ABCH.1"/>
    <property type="match status" value="1"/>
</dbReference>
<evidence type="ECO:0000256" key="1">
    <source>
        <dbReference type="ARBA" id="ARBA00022448"/>
    </source>
</evidence>
<dbReference type="GO" id="GO:0098796">
    <property type="term" value="C:membrane protein complex"/>
    <property type="evidence" value="ECO:0007669"/>
    <property type="project" value="UniProtKB-ARBA"/>
</dbReference>
<dbReference type="InterPro" id="IPR003593">
    <property type="entry name" value="AAA+_ATPase"/>
</dbReference>
<dbReference type="OrthoDB" id="3266715at2"/>
<dbReference type="EMBL" id="VCKX01000557">
    <property type="protein sequence ID" value="TMR09837.1"/>
    <property type="molecule type" value="Genomic_DNA"/>
</dbReference>
<evidence type="ECO:0000313" key="6">
    <source>
        <dbReference type="EMBL" id="TMR09837.1"/>
    </source>
</evidence>
<dbReference type="InterPro" id="IPR017911">
    <property type="entry name" value="MacB-like_ATP-bd"/>
</dbReference>
<protein>
    <submittedName>
        <fullName evidence="6">ABC transporter ATP-binding protein</fullName>
    </submittedName>
</protein>
<dbReference type="GO" id="GO:0016887">
    <property type="term" value="F:ATP hydrolysis activity"/>
    <property type="evidence" value="ECO:0007669"/>
    <property type="project" value="InterPro"/>
</dbReference>
<evidence type="ECO:0000256" key="4">
    <source>
        <dbReference type="SAM" id="MobiDB-lite"/>
    </source>
</evidence>
<dbReference type="CDD" id="cd03255">
    <property type="entry name" value="ABC_MJ0796_LolCDE_FtsE"/>
    <property type="match status" value="1"/>
</dbReference>
<accession>A0A5S4F1I2</accession>
<evidence type="ECO:0000256" key="2">
    <source>
        <dbReference type="ARBA" id="ARBA00022741"/>
    </source>
</evidence>
<dbReference type="PROSITE" id="PS50893">
    <property type="entry name" value="ABC_TRANSPORTER_2"/>
    <property type="match status" value="1"/>
</dbReference>
<dbReference type="InterPro" id="IPR003439">
    <property type="entry name" value="ABC_transporter-like_ATP-bd"/>
</dbReference>
<evidence type="ECO:0000313" key="7">
    <source>
        <dbReference type="Proteomes" id="UP000306628"/>
    </source>
</evidence>
<dbReference type="InterPro" id="IPR027417">
    <property type="entry name" value="P-loop_NTPase"/>
</dbReference>
<dbReference type="GO" id="GO:0005524">
    <property type="term" value="F:ATP binding"/>
    <property type="evidence" value="ECO:0007669"/>
    <property type="project" value="UniProtKB-KW"/>
</dbReference>
<proteinExistence type="predicted"/>
<sequence length="270" mass="28887">MSAPKEASTSKEGGTARPVNGREPGEPATAPVLRVQDLVKEYGDGDAKVRALRGISLDVERGDYLAIMGASGSGKSTLMNILGCLDIPTSGTYLIDGADVGRLDEHQLAVLRNRRVGFVFQSFNLIPRMTALANVELPLVYGGIGQAERRSRALAALEQVGLTDRVHHEPNQLSGGQQQRVAVARALVTAPALLLADEPTGNLDTASTKDVLQIMDRLSESGRTIVIITHEDDVAAHAKRVIRLVDGEIVEDRRQAPVDGPPPRLVEAAR</sequence>
<keyword evidence="2" id="KW-0547">Nucleotide-binding</keyword>
<dbReference type="GO" id="GO:0022857">
    <property type="term" value="F:transmembrane transporter activity"/>
    <property type="evidence" value="ECO:0007669"/>
    <property type="project" value="TreeGrafter"/>
</dbReference>
<feature type="domain" description="ABC transporter" evidence="5">
    <location>
        <begin position="33"/>
        <end position="268"/>
    </location>
</feature>
<feature type="region of interest" description="Disordered" evidence="4">
    <location>
        <begin position="1"/>
        <end position="29"/>
    </location>
</feature>
<evidence type="ECO:0000256" key="3">
    <source>
        <dbReference type="ARBA" id="ARBA00022840"/>
    </source>
</evidence>
<keyword evidence="7" id="KW-1185">Reference proteome</keyword>
<comment type="caution">
    <text evidence="6">The sequence shown here is derived from an EMBL/GenBank/DDBJ whole genome shotgun (WGS) entry which is preliminary data.</text>
</comment>
<dbReference type="PANTHER" id="PTHR24220">
    <property type="entry name" value="IMPORT ATP-BINDING PROTEIN"/>
    <property type="match status" value="1"/>
</dbReference>
<dbReference type="InterPro" id="IPR017871">
    <property type="entry name" value="ABC_transporter-like_CS"/>
</dbReference>
<dbReference type="PROSITE" id="PS00211">
    <property type="entry name" value="ABC_TRANSPORTER_1"/>
    <property type="match status" value="1"/>
</dbReference>
<name>A0A5S4F1I2_9ACTN</name>
<organism evidence="6 7">
    <name type="scientific">Nonomuraea zeae</name>
    <dbReference type="NCBI Taxonomy" id="1642303"/>
    <lineage>
        <taxon>Bacteria</taxon>
        <taxon>Bacillati</taxon>
        <taxon>Actinomycetota</taxon>
        <taxon>Actinomycetes</taxon>
        <taxon>Streptosporangiales</taxon>
        <taxon>Streptosporangiaceae</taxon>
        <taxon>Nonomuraea</taxon>
    </lineage>
</organism>
<dbReference type="Gene3D" id="3.40.50.300">
    <property type="entry name" value="P-loop containing nucleotide triphosphate hydrolases"/>
    <property type="match status" value="1"/>
</dbReference>
<gene>
    <name evidence="6" type="ORF">ETD85_61065</name>
</gene>
<dbReference type="GO" id="GO:0005886">
    <property type="term" value="C:plasma membrane"/>
    <property type="evidence" value="ECO:0007669"/>
    <property type="project" value="TreeGrafter"/>
</dbReference>
<dbReference type="Proteomes" id="UP000306628">
    <property type="component" value="Unassembled WGS sequence"/>
</dbReference>
<dbReference type="Pfam" id="PF00005">
    <property type="entry name" value="ABC_tran"/>
    <property type="match status" value="1"/>
</dbReference>
<evidence type="ECO:0000259" key="5">
    <source>
        <dbReference type="PROSITE" id="PS50893"/>
    </source>
</evidence>
<dbReference type="SUPFAM" id="SSF52540">
    <property type="entry name" value="P-loop containing nucleoside triphosphate hydrolases"/>
    <property type="match status" value="1"/>
</dbReference>
<dbReference type="InterPro" id="IPR015854">
    <property type="entry name" value="ABC_transpr_LolD-like"/>
</dbReference>
<keyword evidence="3 6" id="KW-0067">ATP-binding</keyword>
<dbReference type="SMART" id="SM00382">
    <property type="entry name" value="AAA"/>
    <property type="match status" value="1"/>
</dbReference>
<keyword evidence="1" id="KW-0813">Transport</keyword>
<reference evidence="6 7" key="1">
    <citation type="submission" date="2019-05" db="EMBL/GenBank/DDBJ databases">
        <title>Draft genome sequence of Nonomuraea zeae DSM 100528.</title>
        <authorList>
            <person name="Saricaoglu S."/>
            <person name="Isik K."/>
        </authorList>
    </citation>
    <scope>NUCLEOTIDE SEQUENCE [LARGE SCALE GENOMIC DNA]</scope>
    <source>
        <strain evidence="6 7">DSM 100528</strain>
    </source>
</reference>
<dbReference type="AlphaFoldDB" id="A0A5S4F1I2"/>